<dbReference type="EMBL" id="CP062222">
    <property type="protein sequence ID" value="QTC93360.1"/>
    <property type="molecule type" value="Genomic_DNA"/>
</dbReference>
<gene>
    <name evidence="2" type="ORF">IFJ75_15085</name>
</gene>
<evidence type="ECO:0000313" key="2">
    <source>
        <dbReference type="EMBL" id="QTC93360.1"/>
    </source>
</evidence>
<evidence type="ECO:0000256" key="1">
    <source>
        <dbReference type="SAM" id="Phobius"/>
    </source>
</evidence>
<evidence type="ECO:0000313" key="3">
    <source>
        <dbReference type="Proteomes" id="UP000663918"/>
    </source>
</evidence>
<feature type="transmembrane region" description="Helical" evidence="1">
    <location>
        <begin position="36"/>
        <end position="56"/>
    </location>
</feature>
<name>A0A975C7D3_9CAUL</name>
<accession>A0A975C7D3</accession>
<keyword evidence="1" id="KW-0472">Membrane</keyword>
<proteinExistence type="predicted"/>
<keyword evidence="3" id="KW-1185">Reference proteome</keyword>
<reference evidence="2" key="1">
    <citation type="submission" date="2020-09" db="EMBL/GenBank/DDBJ databases">
        <title>Brevundimonas sp. LVF2 isolated from a puddle in Goettingen, Germany.</title>
        <authorList>
            <person name="Friedrich I."/>
            <person name="Klassen A."/>
            <person name="Hannes N."/>
            <person name="Schneider D."/>
            <person name="Hertel R."/>
            <person name="Daniel R."/>
        </authorList>
    </citation>
    <scope>NUCLEOTIDE SEQUENCE</scope>
    <source>
        <strain evidence="2">LVF2</strain>
    </source>
</reference>
<dbReference type="Proteomes" id="UP000663918">
    <property type="component" value="Chromosome"/>
</dbReference>
<sequence>MKLPAKPPSWLPFLGPVLAAVAGALAGEFWLGGGFWMVFTTGIVCGFAPIVIYRLWKRLHHRR</sequence>
<organism evidence="2 3">
    <name type="scientific">Brevundimonas goettingensis</name>
    <dbReference type="NCBI Taxonomy" id="2774190"/>
    <lineage>
        <taxon>Bacteria</taxon>
        <taxon>Pseudomonadati</taxon>
        <taxon>Pseudomonadota</taxon>
        <taxon>Alphaproteobacteria</taxon>
        <taxon>Caulobacterales</taxon>
        <taxon>Caulobacteraceae</taxon>
        <taxon>Brevundimonas</taxon>
    </lineage>
</organism>
<protein>
    <submittedName>
        <fullName evidence="2">Uncharacterized protein</fullName>
    </submittedName>
</protein>
<keyword evidence="1" id="KW-0812">Transmembrane</keyword>
<dbReference type="KEGG" id="bgoe:IFJ75_15085"/>
<keyword evidence="1" id="KW-1133">Transmembrane helix</keyword>
<dbReference type="AlphaFoldDB" id="A0A975C7D3"/>